<keyword evidence="2" id="KW-0238">DNA-binding</keyword>
<dbReference type="Gene3D" id="3.40.1410.10">
    <property type="entry name" value="Chorismate lyase-like"/>
    <property type="match status" value="1"/>
</dbReference>
<dbReference type="Pfam" id="PF00392">
    <property type="entry name" value="GntR"/>
    <property type="match status" value="1"/>
</dbReference>
<keyword evidence="3" id="KW-0804">Transcription</keyword>
<dbReference type="CDD" id="cd07377">
    <property type="entry name" value="WHTH_GntR"/>
    <property type="match status" value="1"/>
</dbReference>
<dbReference type="AlphaFoldDB" id="A0A0A7EJP9"/>
<dbReference type="InterPro" id="IPR050679">
    <property type="entry name" value="Bact_HTH_transcr_reg"/>
</dbReference>
<dbReference type="SMART" id="SM00345">
    <property type="entry name" value="HTH_GNTR"/>
    <property type="match status" value="1"/>
</dbReference>
<evidence type="ECO:0000256" key="1">
    <source>
        <dbReference type="ARBA" id="ARBA00023015"/>
    </source>
</evidence>
<dbReference type="GO" id="GO:0003700">
    <property type="term" value="F:DNA-binding transcription factor activity"/>
    <property type="evidence" value="ECO:0007669"/>
    <property type="project" value="InterPro"/>
</dbReference>
<dbReference type="InterPro" id="IPR011663">
    <property type="entry name" value="UTRA"/>
</dbReference>
<evidence type="ECO:0000313" key="5">
    <source>
        <dbReference type="EMBL" id="AIY66869.1"/>
    </source>
</evidence>
<dbReference type="GO" id="GO:0003677">
    <property type="term" value="F:DNA binding"/>
    <property type="evidence" value="ECO:0007669"/>
    <property type="project" value="UniProtKB-KW"/>
</dbReference>
<dbReference type="Proteomes" id="UP000030341">
    <property type="component" value="Chromosome 2"/>
</dbReference>
<dbReference type="STRING" id="1348114.OM33_17375"/>
<dbReference type="KEGG" id="pseo:OM33_17375"/>
<organism evidence="5 6">
    <name type="scientific">Pseudoalteromonas piratica</name>
    <dbReference type="NCBI Taxonomy" id="1348114"/>
    <lineage>
        <taxon>Bacteria</taxon>
        <taxon>Pseudomonadati</taxon>
        <taxon>Pseudomonadota</taxon>
        <taxon>Gammaproteobacteria</taxon>
        <taxon>Alteromonadales</taxon>
        <taxon>Pseudoalteromonadaceae</taxon>
        <taxon>Pseudoalteromonas</taxon>
    </lineage>
</organism>
<dbReference type="HOGENOM" id="CLU_063236_2_2_6"/>
<keyword evidence="1" id="KW-0805">Transcription regulation</keyword>
<dbReference type="InterPro" id="IPR028978">
    <property type="entry name" value="Chorismate_lyase_/UTRA_dom_sf"/>
</dbReference>
<proteinExistence type="predicted"/>
<dbReference type="PRINTS" id="PR00035">
    <property type="entry name" value="HTHGNTR"/>
</dbReference>
<dbReference type="OrthoDB" id="9784545at2"/>
<evidence type="ECO:0000256" key="2">
    <source>
        <dbReference type="ARBA" id="ARBA00023125"/>
    </source>
</evidence>
<name>A0A0A7EJP9_9GAMM</name>
<dbReference type="SUPFAM" id="SSF64288">
    <property type="entry name" value="Chorismate lyase-like"/>
    <property type="match status" value="1"/>
</dbReference>
<reference evidence="5 6" key="1">
    <citation type="submission" date="2014-11" db="EMBL/GenBank/DDBJ databases">
        <title>Complete Genome Sequence of Pseudoalteromonas sp. Strain OCN003 Isolated from Kaneohe Bay, Oahu, Hawaii.</title>
        <authorList>
            <person name="Beurmann S."/>
            <person name="Videau P."/>
            <person name="Ushijima B."/>
            <person name="Smith A.M."/>
            <person name="Aeby G.S."/>
            <person name="Callahan S.M."/>
            <person name="Belcaid M."/>
        </authorList>
    </citation>
    <scope>NUCLEOTIDE SEQUENCE [LARGE SCALE GENOMIC DNA]</scope>
    <source>
        <strain evidence="5 6">OCN003</strain>
    </source>
</reference>
<dbReference type="PANTHER" id="PTHR44846:SF7">
    <property type="entry name" value="TRANSCRIPTIONAL REGULATOR OF 2-AMINOETHYLPHOSPHONATE DEGRADATION OPERONS-RELATED"/>
    <property type="match status" value="1"/>
</dbReference>
<dbReference type="EMBL" id="CP009889">
    <property type="protein sequence ID" value="AIY66869.1"/>
    <property type="molecule type" value="Genomic_DNA"/>
</dbReference>
<evidence type="ECO:0000259" key="4">
    <source>
        <dbReference type="PROSITE" id="PS50949"/>
    </source>
</evidence>
<evidence type="ECO:0000313" key="6">
    <source>
        <dbReference type="Proteomes" id="UP000030341"/>
    </source>
</evidence>
<dbReference type="eggNOG" id="COG2188">
    <property type="taxonomic scope" value="Bacteria"/>
</dbReference>
<dbReference type="Pfam" id="PF07702">
    <property type="entry name" value="UTRA"/>
    <property type="match status" value="1"/>
</dbReference>
<dbReference type="SUPFAM" id="SSF46785">
    <property type="entry name" value="Winged helix' DNA-binding domain"/>
    <property type="match status" value="1"/>
</dbReference>
<gene>
    <name evidence="5" type="ORF">OM33_17375</name>
</gene>
<protein>
    <submittedName>
        <fullName evidence="5">Phosphonate ABC transporter</fullName>
    </submittedName>
</protein>
<dbReference type="GO" id="GO:0045892">
    <property type="term" value="P:negative regulation of DNA-templated transcription"/>
    <property type="evidence" value="ECO:0007669"/>
    <property type="project" value="TreeGrafter"/>
</dbReference>
<evidence type="ECO:0000256" key="3">
    <source>
        <dbReference type="ARBA" id="ARBA00023163"/>
    </source>
</evidence>
<dbReference type="Gene3D" id="1.10.10.10">
    <property type="entry name" value="Winged helix-like DNA-binding domain superfamily/Winged helix DNA-binding domain"/>
    <property type="match status" value="1"/>
</dbReference>
<dbReference type="SMART" id="SM00866">
    <property type="entry name" value="UTRA"/>
    <property type="match status" value="1"/>
</dbReference>
<dbReference type="InterPro" id="IPR036388">
    <property type="entry name" value="WH-like_DNA-bd_sf"/>
</dbReference>
<dbReference type="PANTHER" id="PTHR44846">
    <property type="entry name" value="MANNOSYL-D-GLYCERATE TRANSPORT/METABOLISM SYSTEM REPRESSOR MNGR-RELATED"/>
    <property type="match status" value="1"/>
</dbReference>
<dbReference type="RefSeq" id="WP_040135451.1">
    <property type="nucleotide sequence ID" value="NZ_CP009889.1"/>
</dbReference>
<feature type="domain" description="HTH gntR-type" evidence="4">
    <location>
        <begin position="1"/>
        <end position="69"/>
    </location>
</feature>
<accession>A0A0A7EJP9</accession>
<dbReference type="InterPro" id="IPR036390">
    <property type="entry name" value="WH_DNA-bd_sf"/>
</dbReference>
<dbReference type="PROSITE" id="PS50949">
    <property type="entry name" value="HTH_GNTR"/>
    <property type="match status" value="1"/>
</dbReference>
<keyword evidence="6" id="KW-1185">Reference proteome</keyword>
<dbReference type="InterPro" id="IPR000524">
    <property type="entry name" value="Tscrpt_reg_HTH_GntR"/>
</dbReference>
<sequence length="228" mass="26238">MLLYQKIQKYIQTHIANGELAIGDKLPSERALQEHFNSTRITVREALNRLEAEGLIYSQKRRGWFVTPNKLKWRPATKVNFYQLAQEQGFTPNTHVLSIEKQENVSLNQHFSGDTLYKIERVRSLDGRPIMFEQINCDASRFDDLESQPLNGSITTIMTSHYHVDINNEECVISVTVLPDDVAKSLEKNSGAPCLKVIRQRFESSGILIDYNIEYWLHDAIEMIVIGQ</sequence>